<dbReference type="NCBIfam" id="TIGR01225">
    <property type="entry name" value="hutH"/>
    <property type="match status" value="1"/>
</dbReference>
<name>A0A7Y0L1C1_9FIRM</name>
<dbReference type="GO" id="GO:0004397">
    <property type="term" value="F:histidine ammonia-lyase activity"/>
    <property type="evidence" value="ECO:0007669"/>
    <property type="project" value="UniProtKB-UniRule"/>
</dbReference>
<dbReference type="EC" id="4.3.1.3" evidence="2 6"/>
<dbReference type="Pfam" id="PF00221">
    <property type="entry name" value="Lyase_aromatic"/>
    <property type="match status" value="1"/>
</dbReference>
<protein>
    <recommendedName>
        <fullName evidence="2 6">Histidine ammonia-lyase</fullName>
        <shortName evidence="6">Histidase</shortName>
        <ecNumber evidence="2 6">4.3.1.3</ecNumber>
    </recommendedName>
</protein>
<dbReference type="GO" id="GO:0005737">
    <property type="term" value="C:cytoplasm"/>
    <property type="evidence" value="ECO:0007669"/>
    <property type="project" value="UniProtKB-SubCell"/>
</dbReference>
<dbReference type="InterPro" id="IPR005921">
    <property type="entry name" value="HutH"/>
</dbReference>
<dbReference type="Proteomes" id="UP000533476">
    <property type="component" value="Unassembled WGS sequence"/>
</dbReference>
<dbReference type="Gene3D" id="1.20.200.10">
    <property type="entry name" value="Fumarase/aspartase (Central domain)"/>
    <property type="match status" value="1"/>
</dbReference>
<feature type="modified residue" description="2,3-didehydroalanine (Ser)" evidence="6">
    <location>
        <position position="144"/>
    </location>
</feature>
<accession>A0A7Y0L1C1</accession>
<dbReference type="RefSeq" id="WP_169096871.1">
    <property type="nucleotide sequence ID" value="NZ_JABBVZ010000008.1"/>
</dbReference>
<evidence type="ECO:0000256" key="6">
    <source>
        <dbReference type="HAMAP-Rule" id="MF_00229"/>
    </source>
</evidence>
<dbReference type="InterPro" id="IPR001106">
    <property type="entry name" value="Aromatic_Lyase"/>
</dbReference>
<dbReference type="FunFam" id="1.20.200.10:FF:000003">
    <property type="entry name" value="Histidine ammonia-lyase"/>
    <property type="match status" value="1"/>
</dbReference>
<dbReference type="InterPro" id="IPR022313">
    <property type="entry name" value="Phe/His_NH3-lyase_AS"/>
</dbReference>
<keyword evidence="11" id="KW-1185">Reference proteome</keyword>
<comment type="subcellular location">
    <subcellularLocation>
        <location evidence="6 9">Cytoplasm</location>
    </subcellularLocation>
</comment>
<keyword evidence="4 6" id="KW-0456">Lyase</keyword>
<evidence type="ECO:0000256" key="9">
    <source>
        <dbReference type="RuleBase" id="RU004480"/>
    </source>
</evidence>
<dbReference type="AlphaFoldDB" id="A0A7Y0L1C1"/>
<evidence type="ECO:0000256" key="7">
    <source>
        <dbReference type="RuleBase" id="RU003954"/>
    </source>
</evidence>
<dbReference type="FunFam" id="1.10.275.10:FF:000005">
    <property type="entry name" value="Histidine ammonia-lyase"/>
    <property type="match status" value="1"/>
</dbReference>
<comment type="caution">
    <text evidence="10">The sequence shown here is derived from an EMBL/GenBank/DDBJ whole genome shotgun (WGS) entry which is preliminary data.</text>
</comment>
<gene>
    <name evidence="6 10" type="primary">hutH</name>
    <name evidence="10" type="ORF">HIJ39_03785</name>
</gene>
<dbReference type="GO" id="GO:0019556">
    <property type="term" value="P:L-histidine catabolic process to glutamate and formamide"/>
    <property type="evidence" value="ECO:0007669"/>
    <property type="project" value="UniProtKB-UniPathway"/>
</dbReference>
<evidence type="ECO:0000256" key="5">
    <source>
        <dbReference type="ARBA" id="ARBA00049269"/>
    </source>
</evidence>
<dbReference type="PANTHER" id="PTHR10362">
    <property type="entry name" value="HISTIDINE AMMONIA-LYASE"/>
    <property type="match status" value="1"/>
</dbReference>
<dbReference type="SUPFAM" id="SSF48557">
    <property type="entry name" value="L-aspartase-like"/>
    <property type="match status" value="1"/>
</dbReference>
<evidence type="ECO:0000313" key="10">
    <source>
        <dbReference type="EMBL" id="NMP21479.1"/>
    </source>
</evidence>
<comment type="catalytic activity">
    <reaction evidence="5 6 8">
        <text>L-histidine = trans-urocanate + NH4(+)</text>
        <dbReference type="Rhea" id="RHEA:21232"/>
        <dbReference type="ChEBI" id="CHEBI:17771"/>
        <dbReference type="ChEBI" id="CHEBI:28938"/>
        <dbReference type="ChEBI" id="CHEBI:57595"/>
        <dbReference type="EC" id="4.3.1.3"/>
    </reaction>
</comment>
<dbReference type="InterPro" id="IPR008948">
    <property type="entry name" value="L-Aspartase-like"/>
</dbReference>
<evidence type="ECO:0000256" key="3">
    <source>
        <dbReference type="ARBA" id="ARBA00022808"/>
    </source>
</evidence>
<comment type="PTM">
    <text evidence="6">Contains an active site 4-methylidene-imidazol-5-one (MIO), which is formed autocatalytically by cyclization and dehydration of residues Ala-Ser-Gly.</text>
</comment>
<comment type="pathway">
    <text evidence="1 6 8">Amino-acid degradation; L-histidine degradation into L-glutamate; N-formimidoyl-L-glutamate from L-histidine: step 1/3.</text>
</comment>
<organism evidence="10 11">
    <name type="scientific">Sulfobacillus harzensis</name>
    <dbReference type="NCBI Taxonomy" id="2729629"/>
    <lineage>
        <taxon>Bacteria</taxon>
        <taxon>Bacillati</taxon>
        <taxon>Bacillota</taxon>
        <taxon>Clostridia</taxon>
        <taxon>Eubacteriales</taxon>
        <taxon>Clostridiales Family XVII. Incertae Sedis</taxon>
        <taxon>Sulfobacillus</taxon>
    </lineage>
</organism>
<feature type="cross-link" description="5-imidazolinone (Ala-Gly)" evidence="6">
    <location>
        <begin position="143"/>
        <end position="145"/>
    </location>
</feature>
<reference evidence="10 11" key="1">
    <citation type="submission" date="2020-04" db="EMBL/GenBank/DDBJ databases">
        <authorList>
            <person name="Zhang R."/>
            <person name="Schippers A."/>
        </authorList>
    </citation>
    <scope>NUCLEOTIDE SEQUENCE [LARGE SCALE GENOMIC DNA]</scope>
    <source>
        <strain evidence="10 11">DSM 109850</strain>
    </source>
</reference>
<dbReference type="NCBIfam" id="NF006871">
    <property type="entry name" value="PRK09367.1"/>
    <property type="match status" value="1"/>
</dbReference>
<sequence>MEFVALTGEHLAIDAVYQVAVHHQPVSLTREAATKLAASRSMVTRYLDEGRRIYGVTTGFGRFSDVVIEDGDRAQLQLNLIRSHAAGVGRPFPEDVARAMLLLRANALARGNSGVRPVVVERLLDFLNRGVTPIIPSQGSVGASGDLAPLAHLALVLVGEGQAWFDGRQMAGDEALRAAGLTPLVLEAKEGLALINGTQAMGAMGALLVKRARTLADWADIAGSLSLQVLRGIPKAFMPQVFDVRPHPGLITSAQNLRQLLEGSRLTTEPGELRVQDAYSLRCMPQVHGASREGLTHVGGVVEREINSATDNPLFFPEIDEVVSAGNFHGQPLAVVLDYLGILLAEWANISERRTERMVNPALSGLPPFLVNQGGLHSGMMLAQYTAASLVSENKVWAHPSSVDSIPTSANQEDHVSMGTTAGRKALVILANVQHVLAIELIAGAQAADLLGPELLSPAGQAIYGFVRQFVAPWDEDRVLAPDIERMAQALLSDAGMALTQALLSGSDR</sequence>
<evidence type="ECO:0000256" key="8">
    <source>
        <dbReference type="RuleBase" id="RU004479"/>
    </source>
</evidence>
<dbReference type="CDD" id="cd00332">
    <property type="entry name" value="PAL-HAL"/>
    <property type="match status" value="1"/>
</dbReference>
<dbReference type="HAMAP" id="MF_00229">
    <property type="entry name" value="His_ammonia_lyase"/>
    <property type="match status" value="1"/>
</dbReference>
<dbReference type="Gene3D" id="1.10.275.10">
    <property type="entry name" value="Fumarase/aspartase (N-terminal domain)"/>
    <property type="match status" value="1"/>
</dbReference>
<dbReference type="PROSITE" id="PS00488">
    <property type="entry name" value="PAL_HISTIDASE"/>
    <property type="match status" value="1"/>
</dbReference>
<dbReference type="GO" id="GO:0019557">
    <property type="term" value="P:L-histidine catabolic process to glutamate and formate"/>
    <property type="evidence" value="ECO:0007669"/>
    <property type="project" value="UniProtKB-UniPathway"/>
</dbReference>
<evidence type="ECO:0000256" key="1">
    <source>
        <dbReference type="ARBA" id="ARBA00005113"/>
    </source>
</evidence>
<evidence type="ECO:0000313" key="11">
    <source>
        <dbReference type="Proteomes" id="UP000533476"/>
    </source>
</evidence>
<comment type="similarity">
    <text evidence="6 7">Belongs to the PAL/histidase family.</text>
</comment>
<keyword evidence="3 6" id="KW-0369">Histidine metabolism</keyword>
<keyword evidence="6" id="KW-0963">Cytoplasm</keyword>
<dbReference type="InterPro" id="IPR024083">
    <property type="entry name" value="Fumarase/histidase_N"/>
</dbReference>
<proteinExistence type="inferred from homology"/>
<evidence type="ECO:0000256" key="4">
    <source>
        <dbReference type="ARBA" id="ARBA00023239"/>
    </source>
</evidence>
<dbReference type="UniPathway" id="UPA00379">
    <property type="reaction ID" value="UER00549"/>
</dbReference>
<evidence type="ECO:0000256" key="2">
    <source>
        <dbReference type="ARBA" id="ARBA00012994"/>
    </source>
</evidence>
<dbReference type="EMBL" id="JABBVZ010000008">
    <property type="protein sequence ID" value="NMP21479.1"/>
    <property type="molecule type" value="Genomic_DNA"/>
</dbReference>